<dbReference type="PANTHER" id="PTHR35317:SF38">
    <property type="entry name" value="RNA-DIRECTED DNA POLYMERASE"/>
    <property type="match status" value="1"/>
</dbReference>
<keyword evidence="1" id="KW-0695">RNA-directed DNA polymerase</keyword>
<keyword evidence="2" id="KW-1185">Reference proteome</keyword>
<dbReference type="Proteomes" id="UP001151760">
    <property type="component" value="Unassembled WGS sequence"/>
</dbReference>
<keyword evidence="1" id="KW-0548">Nucleotidyltransferase</keyword>
<comment type="caution">
    <text evidence="1">The sequence shown here is derived from an EMBL/GenBank/DDBJ whole genome shotgun (WGS) entry which is preliminary data.</text>
</comment>
<gene>
    <name evidence="1" type="ORF">Tco_1094252</name>
</gene>
<evidence type="ECO:0000313" key="2">
    <source>
        <dbReference type="Proteomes" id="UP001151760"/>
    </source>
</evidence>
<accession>A0ABQ5IGD9</accession>
<reference evidence="1" key="1">
    <citation type="journal article" date="2022" name="Int. J. Mol. Sci.">
        <title>Draft Genome of Tanacetum Coccineum: Genomic Comparison of Closely Related Tanacetum-Family Plants.</title>
        <authorList>
            <person name="Yamashiro T."/>
            <person name="Shiraishi A."/>
            <person name="Nakayama K."/>
            <person name="Satake H."/>
        </authorList>
    </citation>
    <scope>NUCLEOTIDE SEQUENCE</scope>
</reference>
<sequence length="221" mass="25153">MPKYQSREEMTGNNGEKDGQITFHYSMLSRNNYAAWAIKMRVFMQAQEVWDAVEPRTSNTVVEARKDKMALAAIYQGIPEDLLLSIAEKKIAKEAWEALKTMFMGADRVRTARIQTLKAEFESLNMKESEGVDEFAVKVSNIVSTMRTLGVTVEESYVVKNLLRAVPSKFLQIASTPEQFGDLDTMTVEEVIGRLKAHEERMKGHGDSDDRKLLLTHQEWS</sequence>
<dbReference type="Pfam" id="PF14223">
    <property type="entry name" value="Retrotran_gag_2"/>
    <property type="match status" value="1"/>
</dbReference>
<proteinExistence type="predicted"/>
<name>A0ABQ5IGD9_9ASTR</name>
<dbReference type="EMBL" id="BQNB010020703">
    <property type="protein sequence ID" value="GJT98734.1"/>
    <property type="molecule type" value="Genomic_DNA"/>
</dbReference>
<evidence type="ECO:0000313" key="1">
    <source>
        <dbReference type="EMBL" id="GJT98734.1"/>
    </source>
</evidence>
<protein>
    <submittedName>
        <fullName evidence="1">Reverse transcriptase domain-containing protein</fullName>
    </submittedName>
</protein>
<dbReference type="PANTHER" id="PTHR35317">
    <property type="entry name" value="OS04G0629600 PROTEIN"/>
    <property type="match status" value="1"/>
</dbReference>
<organism evidence="1 2">
    <name type="scientific">Tanacetum coccineum</name>
    <dbReference type="NCBI Taxonomy" id="301880"/>
    <lineage>
        <taxon>Eukaryota</taxon>
        <taxon>Viridiplantae</taxon>
        <taxon>Streptophyta</taxon>
        <taxon>Embryophyta</taxon>
        <taxon>Tracheophyta</taxon>
        <taxon>Spermatophyta</taxon>
        <taxon>Magnoliopsida</taxon>
        <taxon>eudicotyledons</taxon>
        <taxon>Gunneridae</taxon>
        <taxon>Pentapetalae</taxon>
        <taxon>asterids</taxon>
        <taxon>campanulids</taxon>
        <taxon>Asterales</taxon>
        <taxon>Asteraceae</taxon>
        <taxon>Asteroideae</taxon>
        <taxon>Anthemideae</taxon>
        <taxon>Anthemidinae</taxon>
        <taxon>Tanacetum</taxon>
    </lineage>
</organism>
<keyword evidence="1" id="KW-0808">Transferase</keyword>
<dbReference type="GO" id="GO:0003964">
    <property type="term" value="F:RNA-directed DNA polymerase activity"/>
    <property type="evidence" value="ECO:0007669"/>
    <property type="project" value="UniProtKB-KW"/>
</dbReference>
<reference evidence="1" key="2">
    <citation type="submission" date="2022-01" db="EMBL/GenBank/DDBJ databases">
        <authorList>
            <person name="Yamashiro T."/>
            <person name="Shiraishi A."/>
            <person name="Satake H."/>
            <person name="Nakayama K."/>
        </authorList>
    </citation>
    <scope>NUCLEOTIDE SEQUENCE</scope>
</reference>